<protein>
    <recommendedName>
        <fullName evidence="3">DUF7577 domain-containing protein</fullName>
    </recommendedName>
</protein>
<keyword evidence="2" id="KW-1133">Transmembrane helix</keyword>
<feature type="domain" description="DUF7577" evidence="3">
    <location>
        <begin position="78"/>
        <end position="105"/>
    </location>
</feature>
<feature type="region of interest" description="Disordered" evidence="1">
    <location>
        <begin position="34"/>
        <end position="73"/>
    </location>
</feature>
<dbReference type="Pfam" id="PF24463">
    <property type="entry name" value="DUF7577"/>
    <property type="match status" value="1"/>
</dbReference>
<dbReference type="OrthoDB" id="330661at2157"/>
<evidence type="ECO:0000259" key="3">
    <source>
        <dbReference type="Pfam" id="PF24463"/>
    </source>
</evidence>
<evidence type="ECO:0000256" key="2">
    <source>
        <dbReference type="SAM" id="Phobius"/>
    </source>
</evidence>
<name>A0A285PC24_NATPI</name>
<dbReference type="Proteomes" id="UP000219453">
    <property type="component" value="Unassembled WGS sequence"/>
</dbReference>
<dbReference type="RefSeq" id="WP_097009905.1">
    <property type="nucleotide sequence ID" value="NZ_OBEJ01000005.1"/>
</dbReference>
<sequence length="107" mass="11637">MDVWQWVVLYATFLAVVQLLLYYYFRRNRDRRSVPASGLRDAGQLNGAVPNGRGSGEGSEAAEEFDAPGDAPGPVAEGVIVCPHCGARNEREPTYTYCRNCAAQLGA</sequence>
<accession>A0A285PC24</accession>
<keyword evidence="2" id="KW-0472">Membrane</keyword>
<gene>
    <name evidence="4" type="ORF">SAMN06269185_3014</name>
</gene>
<organism evidence="4 5">
    <name type="scientific">Natronoarchaeum philippinense</name>
    <dbReference type="NCBI Taxonomy" id="558529"/>
    <lineage>
        <taxon>Archaea</taxon>
        <taxon>Methanobacteriati</taxon>
        <taxon>Methanobacteriota</taxon>
        <taxon>Stenosarchaea group</taxon>
        <taxon>Halobacteria</taxon>
        <taxon>Halobacteriales</taxon>
        <taxon>Natronoarchaeaceae</taxon>
    </lineage>
</organism>
<feature type="transmembrane region" description="Helical" evidence="2">
    <location>
        <begin position="6"/>
        <end position="25"/>
    </location>
</feature>
<evidence type="ECO:0000313" key="4">
    <source>
        <dbReference type="EMBL" id="SNZ17411.1"/>
    </source>
</evidence>
<evidence type="ECO:0000313" key="5">
    <source>
        <dbReference type="Proteomes" id="UP000219453"/>
    </source>
</evidence>
<reference evidence="4 5" key="1">
    <citation type="submission" date="2017-09" db="EMBL/GenBank/DDBJ databases">
        <authorList>
            <person name="Ehlers B."/>
            <person name="Leendertz F.H."/>
        </authorList>
    </citation>
    <scope>NUCLEOTIDE SEQUENCE [LARGE SCALE GENOMIC DNA]</scope>
    <source>
        <strain evidence="4 5">DSM 27208</strain>
    </source>
</reference>
<dbReference type="InterPro" id="IPR055999">
    <property type="entry name" value="DUF7577"/>
</dbReference>
<evidence type="ECO:0000256" key="1">
    <source>
        <dbReference type="SAM" id="MobiDB-lite"/>
    </source>
</evidence>
<keyword evidence="5" id="KW-1185">Reference proteome</keyword>
<keyword evidence="2" id="KW-0812">Transmembrane</keyword>
<dbReference type="EMBL" id="OBEJ01000005">
    <property type="protein sequence ID" value="SNZ17411.1"/>
    <property type="molecule type" value="Genomic_DNA"/>
</dbReference>
<proteinExistence type="predicted"/>
<dbReference type="AlphaFoldDB" id="A0A285PC24"/>